<organism evidence="22 23">
    <name type="scientific">Brenthis ino</name>
    <name type="common">lesser marbled fritillary</name>
    <dbReference type="NCBI Taxonomy" id="405034"/>
    <lineage>
        <taxon>Eukaryota</taxon>
        <taxon>Metazoa</taxon>
        <taxon>Ecdysozoa</taxon>
        <taxon>Arthropoda</taxon>
        <taxon>Hexapoda</taxon>
        <taxon>Insecta</taxon>
        <taxon>Pterygota</taxon>
        <taxon>Neoptera</taxon>
        <taxon>Endopterygota</taxon>
        <taxon>Lepidoptera</taxon>
        <taxon>Glossata</taxon>
        <taxon>Ditrysia</taxon>
        <taxon>Papilionoidea</taxon>
        <taxon>Nymphalidae</taxon>
        <taxon>Heliconiinae</taxon>
        <taxon>Argynnini</taxon>
        <taxon>Brenthis</taxon>
    </lineage>
</organism>
<evidence type="ECO:0000256" key="11">
    <source>
        <dbReference type="ARBA" id="ARBA00022833"/>
    </source>
</evidence>
<dbReference type="EMBL" id="OV170230">
    <property type="protein sequence ID" value="CAH0715635.1"/>
    <property type="molecule type" value="Genomic_DNA"/>
</dbReference>
<dbReference type="GO" id="GO:0006302">
    <property type="term" value="P:double-strand break repair"/>
    <property type="evidence" value="ECO:0007669"/>
    <property type="project" value="InterPro"/>
</dbReference>
<keyword evidence="12" id="KW-0067">ATP-binding</keyword>
<feature type="coiled-coil region" evidence="20">
    <location>
        <begin position="1071"/>
        <end position="1102"/>
    </location>
</feature>
<feature type="coiled-coil region" evidence="20">
    <location>
        <begin position="390"/>
        <end position="565"/>
    </location>
</feature>
<dbReference type="GO" id="GO:0070192">
    <property type="term" value="P:chromosome organization involved in meiotic cell cycle"/>
    <property type="evidence" value="ECO:0007669"/>
    <property type="project" value="TreeGrafter"/>
</dbReference>
<keyword evidence="8" id="KW-0547">Nucleotide-binding</keyword>
<evidence type="ECO:0000256" key="14">
    <source>
        <dbReference type="ARBA" id="ARBA00023054"/>
    </source>
</evidence>
<feature type="binding site" evidence="19">
    <location>
        <position position="682"/>
    </location>
    <ligand>
        <name>Zn(2+)</name>
        <dbReference type="ChEBI" id="CHEBI:29105"/>
    </ligand>
</feature>
<proteinExistence type="inferred from homology"/>
<evidence type="ECO:0000259" key="21">
    <source>
        <dbReference type="PROSITE" id="PS51131"/>
    </source>
</evidence>
<dbReference type="GO" id="GO:0007004">
    <property type="term" value="P:telomere maintenance via telomerase"/>
    <property type="evidence" value="ECO:0007669"/>
    <property type="project" value="TreeGrafter"/>
</dbReference>
<keyword evidence="17" id="KW-0469">Meiosis</keyword>
<evidence type="ECO:0000256" key="8">
    <source>
        <dbReference type="ARBA" id="ARBA00022741"/>
    </source>
</evidence>
<keyword evidence="6" id="KW-0158">Chromosome</keyword>
<keyword evidence="14 20" id="KW-0175">Coiled coil</keyword>
<evidence type="ECO:0000256" key="3">
    <source>
        <dbReference type="ARBA" id="ARBA00004286"/>
    </source>
</evidence>
<evidence type="ECO:0000256" key="12">
    <source>
        <dbReference type="ARBA" id="ARBA00022840"/>
    </source>
</evidence>
<dbReference type="NCBIfam" id="TIGR00606">
    <property type="entry name" value="rad50"/>
    <property type="match status" value="1"/>
</dbReference>
<dbReference type="GO" id="GO:0016887">
    <property type="term" value="F:ATP hydrolysis activity"/>
    <property type="evidence" value="ECO:0007669"/>
    <property type="project" value="InterPro"/>
</dbReference>
<protein>
    <recommendedName>
        <fullName evidence="5">DNA repair protein RAD50</fullName>
    </recommendedName>
</protein>
<dbReference type="Proteomes" id="UP000838878">
    <property type="component" value="Chromosome 10"/>
</dbReference>
<dbReference type="GO" id="GO:0043047">
    <property type="term" value="F:single-stranded telomeric DNA binding"/>
    <property type="evidence" value="ECO:0007669"/>
    <property type="project" value="TreeGrafter"/>
</dbReference>
<dbReference type="SUPFAM" id="SSF52540">
    <property type="entry name" value="P-loop containing nucleoside triphosphate hydrolases"/>
    <property type="match status" value="1"/>
</dbReference>
<keyword evidence="16" id="KW-0539">Nucleus</keyword>
<keyword evidence="15" id="KW-0234">DNA repair</keyword>
<evidence type="ECO:0000256" key="5">
    <source>
        <dbReference type="ARBA" id="ARBA00017893"/>
    </source>
</evidence>
<feature type="binding site" evidence="19">
    <location>
        <position position="685"/>
    </location>
    <ligand>
        <name>Zn(2+)</name>
        <dbReference type="ChEBI" id="CHEBI:29105"/>
    </ligand>
</feature>
<dbReference type="GO" id="GO:0000722">
    <property type="term" value="P:telomere maintenance via recombination"/>
    <property type="evidence" value="ECO:0007669"/>
    <property type="project" value="TreeGrafter"/>
</dbReference>
<evidence type="ECO:0000256" key="6">
    <source>
        <dbReference type="ARBA" id="ARBA00022454"/>
    </source>
</evidence>
<dbReference type="GO" id="GO:0051880">
    <property type="term" value="F:G-quadruplex DNA binding"/>
    <property type="evidence" value="ECO:0007669"/>
    <property type="project" value="TreeGrafter"/>
</dbReference>
<feature type="coiled-coil region" evidence="20">
    <location>
        <begin position="713"/>
        <end position="846"/>
    </location>
</feature>
<dbReference type="InterPro" id="IPR027417">
    <property type="entry name" value="P-loop_NTPase"/>
</dbReference>
<feature type="domain" description="Zinc-hook" evidence="21">
    <location>
        <begin position="638"/>
        <end position="735"/>
    </location>
</feature>
<dbReference type="PANTHER" id="PTHR18867">
    <property type="entry name" value="RAD50"/>
    <property type="match status" value="1"/>
</dbReference>
<evidence type="ECO:0000256" key="18">
    <source>
        <dbReference type="ARBA" id="ARBA00049360"/>
    </source>
</evidence>
<dbReference type="InterPro" id="IPR013134">
    <property type="entry name" value="Zn_hook_RAD50"/>
</dbReference>
<dbReference type="Pfam" id="PF13476">
    <property type="entry name" value="AAA_23"/>
    <property type="match status" value="1"/>
</dbReference>
<evidence type="ECO:0000256" key="10">
    <source>
        <dbReference type="ARBA" id="ARBA00022801"/>
    </source>
</evidence>
<feature type="coiled-coil region" evidence="20">
    <location>
        <begin position="205"/>
        <end position="323"/>
    </location>
</feature>
<dbReference type="FunFam" id="3.40.50.300:FF:000593">
    <property type="entry name" value="DNA repair protein RAD50"/>
    <property type="match status" value="1"/>
</dbReference>
<comment type="similarity">
    <text evidence="4">Belongs to the SMC family. RAD50 subfamily.</text>
</comment>
<evidence type="ECO:0000256" key="15">
    <source>
        <dbReference type="ARBA" id="ARBA00023204"/>
    </source>
</evidence>
<evidence type="ECO:0000313" key="22">
    <source>
        <dbReference type="EMBL" id="CAH0715635.1"/>
    </source>
</evidence>
<dbReference type="GO" id="GO:0000794">
    <property type="term" value="C:condensed nuclear chromosome"/>
    <property type="evidence" value="ECO:0007669"/>
    <property type="project" value="TreeGrafter"/>
</dbReference>
<keyword evidence="9" id="KW-0227">DNA damage</keyword>
<comment type="catalytic activity">
    <reaction evidence="18">
        <text>ATP + H2O = ADP + phosphate + H(+)</text>
        <dbReference type="Rhea" id="RHEA:13065"/>
        <dbReference type="ChEBI" id="CHEBI:15377"/>
        <dbReference type="ChEBI" id="CHEBI:15378"/>
        <dbReference type="ChEBI" id="CHEBI:30616"/>
        <dbReference type="ChEBI" id="CHEBI:43474"/>
        <dbReference type="ChEBI" id="CHEBI:456216"/>
    </reaction>
</comment>
<evidence type="ECO:0000313" key="23">
    <source>
        <dbReference type="Proteomes" id="UP000838878"/>
    </source>
</evidence>
<evidence type="ECO:0000256" key="17">
    <source>
        <dbReference type="ARBA" id="ARBA00023254"/>
    </source>
</evidence>
<evidence type="ECO:0000256" key="4">
    <source>
        <dbReference type="ARBA" id="ARBA00009439"/>
    </source>
</evidence>
<evidence type="ECO:0000256" key="1">
    <source>
        <dbReference type="ARBA" id="ARBA00001947"/>
    </source>
</evidence>
<accession>A0A8J9Y701</accession>
<dbReference type="GO" id="GO:0005524">
    <property type="term" value="F:ATP binding"/>
    <property type="evidence" value="ECO:0007669"/>
    <property type="project" value="UniProtKB-KW"/>
</dbReference>
<evidence type="ECO:0000256" key="9">
    <source>
        <dbReference type="ARBA" id="ARBA00022763"/>
    </source>
</evidence>
<dbReference type="GO" id="GO:0046872">
    <property type="term" value="F:metal ion binding"/>
    <property type="evidence" value="ECO:0007669"/>
    <property type="project" value="UniProtKB-UniRule"/>
</dbReference>
<comment type="cofactor">
    <cofactor evidence="1">
        <name>Zn(2+)</name>
        <dbReference type="ChEBI" id="CHEBI:29105"/>
    </cofactor>
</comment>
<evidence type="ECO:0000256" key="16">
    <source>
        <dbReference type="ARBA" id="ARBA00023242"/>
    </source>
</evidence>
<dbReference type="PANTHER" id="PTHR18867:SF12">
    <property type="entry name" value="DNA REPAIR PROTEIN RAD50"/>
    <property type="match status" value="1"/>
</dbReference>
<keyword evidence="13" id="KW-0460">Magnesium</keyword>
<feature type="coiled-coil region" evidence="20">
    <location>
        <begin position="590"/>
        <end position="617"/>
    </location>
</feature>
<feature type="coiled-coil region" evidence="20">
    <location>
        <begin position="892"/>
        <end position="926"/>
    </location>
</feature>
<dbReference type="PROSITE" id="PS51131">
    <property type="entry name" value="ZN_HOOK"/>
    <property type="match status" value="1"/>
</dbReference>
<evidence type="ECO:0000256" key="2">
    <source>
        <dbReference type="ARBA" id="ARBA00004123"/>
    </source>
</evidence>
<evidence type="ECO:0000256" key="13">
    <source>
        <dbReference type="ARBA" id="ARBA00022842"/>
    </source>
</evidence>
<reference evidence="22" key="1">
    <citation type="submission" date="2021-12" db="EMBL/GenBank/DDBJ databases">
        <authorList>
            <person name="Martin H S."/>
        </authorList>
    </citation>
    <scope>NUCLEOTIDE SEQUENCE</scope>
</reference>
<gene>
    <name evidence="22" type="ORF">BINO364_LOCUS2535</name>
</gene>
<feature type="non-terminal residue" evidence="22">
    <location>
        <position position="1303"/>
    </location>
</feature>
<keyword evidence="10" id="KW-0378">Hydrolase</keyword>
<keyword evidence="11 19" id="KW-0862">Zinc</keyword>
<dbReference type="Pfam" id="PF13558">
    <property type="entry name" value="SbcC_Walker_B"/>
    <property type="match status" value="1"/>
</dbReference>
<dbReference type="Gene3D" id="3.40.50.300">
    <property type="entry name" value="P-loop containing nucleotide triphosphate hydrolases"/>
    <property type="match status" value="2"/>
</dbReference>
<feature type="coiled-coil region" evidence="20">
    <location>
        <begin position="963"/>
        <end position="1045"/>
    </location>
</feature>
<dbReference type="InterPro" id="IPR004584">
    <property type="entry name" value="Rad50_eukaryotes"/>
</dbReference>
<keyword evidence="23" id="KW-1185">Reference proteome</keyword>
<comment type="subcellular location">
    <subcellularLocation>
        <location evidence="3">Chromosome</location>
    </subcellularLocation>
    <subcellularLocation>
        <location evidence="2">Nucleus</location>
    </subcellularLocation>
</comment>
<dbReference type="Pfam" id="PF04423">
    <property type="entry name" value="Rad50_zn_hook"/>
    <property type="match status" value="1"/>
</dbReference>
<evidence type="ECO:0000256" key="20">
    <source>
        <dbReference type="SAM" id="Coils"/>
    </source>
</evidence>
<name>A0A8J9Y701_9NEOP</name>
<sequence length="1303" mass="150405">MAGIKSLAVRGIRSFGPEDNDEQRVSFEKPLTLILGQNGCGKTTIIECLRYAITGQMPPGSRNECFVHDAKVNRSTEVMGQVKLKIVNAKDKQLEVSRSMRVTAYLNKKSKFQTLDSFLSVVDGSGKTKDISSRCADLDFVMHEELGVSKAILNSVIFCHQEDSSWPLDEGKKVKERFDEIFDADKYSDCFDRLRKIRKEYATNIKLLDQEVSFLTEKKQDLDKKKLDLVNTESRISEAEIKIAELSHKLKPITEKLIAIETLQKNLVEFETKREKIKTRLEHSKNEEQELMKSIQSTFEGSIEELQETIANYDSTAKSKRAELDDSYNKNFTFNKEEERIGNEKTSNEVKFNKLILLESQNQDKIDKRNVLIVETAKLADLELEKIESNEEAINGMSAISEKIAELQKKLKEQKAVTDQHEKELQKYIDGSRDTLSRHKQKISNKESEIQNVKKDLVKIEKQINDANKSKLKVEVLETKLKNAEEEYEKLVNELNTEEVQNEINADEKLIEEQEQELEQLSEKITKLQKQSSKLKEKDMIEESLKQKEKQLTVLKNKHKSAITELLGSIPEKDFAISINKIECQLRTEVESLKKKMTDKQNEITRLEAERRHAREALGARRGELARAQDRMYQACGAAPYDQALAKAAAAVDRLQEEQNLLQSSMFIIAKYKGQLKDNNCCPLCNRGFDSESEVTDLISQLTTQVLNVPTKLEKVTEELQRASAKKDDLLSMRSVNETIVTLKDTDIPQLEKRMEEIDKEISSLTETMEELSMTVIEPEQKLQTARSLQGDMPLIDRFTNEVKTTTKNLETLKEQCTDFISDTSLEEATQRQTEARAQVSTLRARARAAQSRLNAHARRTHAAADKKTKVKEDLLNMQKKVQELCNLQETQKQLESNREKFLVELKELQDGIEPLELDLKEKEKTKSEAVKKNRSEIDVKKNEVVKIENAFDKVKSIDLDIRQHKERNLPREMEKIKEANEKLLGRQKQIMTDRDTLTKRIDSLKDELAKQEIYKRNLEDNLKLRKAQKEIETCEKDLAVISEKLSGVNTDMISEKGPLITEQTQIFREKAQTEGQLSELKERLKQNKQELKKAQNKDVEKNYRQKFYELHVTKAIDKDVRDYSVALEKCLMEFHREKMENINLIIRGMWRKIYRGNDIDYIEIKTEGSMSVDSERRKYDYRVVQCKNGVEIDMRGRCSAGQKVLACLIIRLALAETFSSRFGILALDEPTTNLDHENIKSLCSALGEIVQERMTQKNFMFIIITHDKEFIESLGNIDKVTHYYEVSRNEEGKSRVKKIRFS</sequence>
<evidence type="ECO:0000256" key="19">
    <source>
        <dbReference type="PROSITE-ProRule" id="PRU00471"/>
    </source>
</evidence>
<evidence type="ECO:0000256" key="7">
    <source>
        <dbReference type="ARBA" id="ARBA00022723"/>
    </source>
</evidence>
<dbReference type="GO" id="GO:0003691">
    <property type="term" value="F:double-stranded telomeric DNA binding"/>
    <property type="evidence" value="ECO:0007669"/>
    <property type="project" value="TreeGrafter"/>
</dbReference>
<dbReference type="GO" id="GO:0030870">
    <property type="term" value="C:Mre11 complex"/>
    <property type="evidence" value="ECO:0007669"/>
    <property type="project" value="InterPro"/>
</dbReference>
<keyword evidence="7 19" id="KW-0479">Metal-binding</keyword>
<dbReference type="OrthoDB" id="18797at2759"/>
<dbReference type="InterPro" id="IPR038729">
    <property type="entry name" value="Rad50/SbcC_AAA"/>
</dbReference>